<comment type="caution">
    <text evidence="12">The sequence shown here is derived from an EMBL/GenBank/DDBJ whole genome shotgun (WGS) entry which is preliminary data.</text>
</comment>
<protein>
    <submittedName>
        <fullName evidence="12">Similar to Tex2: Testis-expressed protein 2 (Mus musculus)</fullName>
    </submittedName>
</protein>
<dbReference type="CDD" id="cd21675">
    <property type="entry name" value="SMP_TEX2"/>
    <property type="match status" value="1"/>
</dbReference>
<dbReference type="AlphaFoldDB" id="A0A8J2HKI6"/>
<dbReference type="GO" id="GO:0005789">
    <property type="term" value="C:endoplasmic reticulum membrane"/>
    <property type="evidence" value="ECO:0007669"/>
    <property type="project" value="UniProtKB-SubCell"/>
</dbReference>
<feature type="compositionally biased region" description="Basic and acidic residues" evidence="9">
    <location>
        <begin position="152"/>
        <end position="163"/>
    </location>
</feature>
<evidence type="ECO:0000256" key="2">
    <source>
        <dbReference type="ARBA" id="ARBA00022448"/>
    </source>
</evidence>
<evidence type="ECO:0000256" key="4">
    <source>
        <dbReference type="ARBA" id="ARBA00022824"/>
    </source>
</evidence>
<evidence type="ECO:0000256" key="10">
    <source>
        <dbReference type="SAM" id="Phobius"/>
    </source>
</evidence>
<dbReference type="GO" id="GO:0008289">
    <property type="term" value="F:lipid binding"/>
    <property type="evidence" value="ECO:0007669"/>
    <property type="project" value="UniProtKB-KW"/>
</dbReference>
<feature type="domain" description="SMP-LTD" evidence="11">
    <location>
        <begin position="537"/>
        <end position="817"/>
    </location>
</feature>
<accession>A0A8J2HKI6</accession>
<evidence type="ECO:0000256" key="5">
    <source>
        <dbReference type="ARBA" id="ARBA00022989"/>
    </source>
</evidence>
<feature type="region of interest" description="Disordered" evidence="9">
    <location>
        <begin position="1"/>
        <end position="177"/>
    </location>
</feature>
<feature type="compositionally biased region" description="Acidic residues" evidence="9">
    <location>
        <begin position="668"/>
        <end position="683"/>
    </location>
</feature>
<gene>
    <name evidence="12" type="ORF">HICCMSTLAB_LOCUS10321</name>
</gene>
<dbReference type="PANTHER" id="PTHR13466:SF0">
    <property type="entry name" value="SMP-LTD DOMAIN-CONTAINING PROTEIN"/>
    <property type="match status" value="1"/>
</dbReference>
<keyword evidence="13" id="KW-1185">Reference proteome</keyword>
<dbReference type="InterPro" id="IPR031468">
    <property type="entry name" value="SMP_LBD"/>
</dbReference>
<feature type="transmembrane region" description="Helical" evidence="10">
    <location>
        <begin position="267"/>
        <end position="300"/>
    </location>
</feature>
<sequence>MASKQSPAKVTLGMIKGKPITTSVPVIKYHASDDELEELYPSTDEEKPKTPESERTSPKSSPFKIKKLKSDSTESNEDLGEQRSSSLDLSEGGTPPSDPWKVLSDIRGKITKTFEEKLSEIKSEKKNKSRSRENSSVSDPDDLGDVTPTEDVSEKVDKAEKESPSPSKSSKPSKSHRFRFSNIKTGLKAKDKAREESIESGVEAAELVEVDSMSQSNISRGQETSEISSTCTVKHLAYSRLINDPVREFSKPGMIITELKSYLLSRIFGLLVFLGLISYLIPILALATGIFAGSVVVITVQRMISRVSKVVAMPVEMEDSQKLETVPVLEIPAVEEYAVVDKFEGWLNELPYNYDPENYHVARTQSVYFKLEGDSLRVSETRTRIPKRAVWNEPQPTAKFTRRRVYSLVGAKVELLPEGLTRRRRWSKKYPICVTLGREGVVENITLETPSDDELLTENEKDKLIVEEDETDDDLSFSKDTKDVFEDCHDDVEDLRSKLFFFGRTDRQKEDWYRRLVLATRSFNKRNSIPSTKELTSSSKVEVLWLNALFGRILFDLHKSPDMINVLQDKIQRKLSNIKLPYFMESLMISELVIGQGAPFIHKATKPVVDERGLWIDLNVTYECGLTMTVETKLNLMKLTRAGSVVNNPNDSNGNESPKPAKSPMFDSDVEDSPETSTEDEESINVPASTRESTPSQSSGRKFLSMVDKLAANKYFQHAAELTYVRRAMEGVSNTEIRLMVSVSSIEGCLSINIPPPPSDRVWYGFKPIPKINLDARPAVGERAVNIGYVTNWIKTKLLKEFDKIVVLPNMDDLVIPLAPNYPYQTSAI</sequence>
<evidence type="ECO:0000256" key="9">
    <source>
        <dbReference type="SAM" id="MobiDB-lite"/>
    </source>
</evidence>
<dbReference type="PANTHER" id="PTHR13466">
    <property type="entry name" value="TEX2 PROTEIN-RELATED"/>
    <property type="match status" value="1"/>
</dbReference>
<evidence type="ECO:0000313" key="12">
    <source>
        <dbReference type="EMBL" id="CAG5101248.1"/>
    </source>
</evidence>
<feature type="compositionally biased region" description="Polar residues" evidence="9">
    <location>
        <begin position="645"/>
        <end position="656"/>
    </location>
</feature>
<evidence type="ECO:0000256" key="8">
    <source>
        <dbReference type="ARBA" id="ARBA00023136"/>
    </source>
</evidence>
<reference evidence="12" key="1">
    <citation type="submission" date="2021-04" db="EMBL/GenBank/DDBJ databases">
        <authorList>
            <person name="Chebbi M.A.C M."/>
        </authorList>
    </citation>
    <scope>NUCLEOTIDE SEQUENCE</scope>
</reference>
<organism evidence="12 13">
    <name type="scientific">Cotesia congregata</name>
    <name type="common">Parasitoid wasp</name>
    <name type="synonym">Apanteles congregatus</name>
    <dbReference type="NCBI Taxonomy" id="51543"/>
    <lineage>
        <taxon>Eukaryota</taxon>
        <taxon>Metazoa</taxon>
        <taxon>Ecdysozoa</taxon>
        <taxon>Arthropoda</taxon>
        <taxon>Hexapoda</taxon>
        <taxon>Insecta</taxon>
        <taxon>Pterygota</taxon>
        <taxon>Neoptera</taxon>
        <taxon>Endopterygota</taxon>
        <taxon>Hymenoptera</taxon>
        <taxon>Apocrita</taxon>
        <taxon>Ichneumonoidea</taxon>
        <taxon>Braconidae</taxon>
        <taxon>Microgastrinae</taxon>
        <taxon>Cotesia</taxon>
    </lineage>
</organism>
<dbReference type="Proteomes" id="UP000786811">
    <property type="component" value="Unassembled WGS sequence"/>
</dbReference>
<evidence type="ECO:0000256" key="7">
    <source>
        <dbReference type="ARBA" id="ARBA00023121"/>
    </source>
</evidence>
<evidence type="ECO:0000313" key="13">
    <source>
        <dbReference type="Proteomes" id="UP000786811"/>
    </source>
</evidence>
<keyword evidence="3 10" id="KW-0812">Transmembrane</keyword>
<proteinExistence type="predicted"/>
<comment type="subcellular location">
    <subcellularLocation>
        <location evidence="1">Endoplasmic reticulum membrane</location>
    </subcellularLocation>
</comment>
<keyword evidence="8 10" id="KW-0472">Membrane</keyword>
<name>A0A8J2HKI6_COTCN</name>
<feature type="compositionally biased region" description="Polar residues" evidence="9">
    <location>
        <begin position="686"/>
        <end position="700"/>
    </location>
</feature>
<feature type="region of interest" description="Disordered" evidence="9">
    <location>
        <begin position="644"/>
        <end position="700"/>
    </location>
</feature>
<keyword evidence="2" id="KW-0813">Transport</keyword>
<keyword evidence="7" id="KW-0446">Lipid-binding</keyword>
<keyword evidence="5 10" id="KW-1133">Transmembrane helix</keyword>
<dbReference type="GO" id="GO:0006869">
    <property type="term" value="P:lipid transport"/>
    <property type="evidence" value="ECO:0007669"/>
    <property type="project" value="UniProtKB-KW"/>
</dbReference>
<evidence type="ECO:0000259" key="11">
    <source>
        <dbReference type="PROSITE" id="PS51847"/>
    </source>
</evidence>
<feature type="compositionally biased region" description="Basic and acidic residues" evidence="9">
    <location>
        <begin position="44"/>
        <end position="57"/>
    </location>
</feature>
<dbReference type="OrthoDB" id="26740at2759"/>
<evidence type="ECO:0000256" key="1">
    <source>
        <dbReference type="ARBA" id="ARBA00004586"/>
    </source>
</evidence>
<keyword evidence="4" id="KW-0256">Endoplasmic reticulum</keyword>
<feature type="compositionally biased region" description="Basic and acidic residues" evidence="9">
    <location>
        <begin position="104"/>
        <end position="133"/>
    </location>
</feature>
<evidence type="ECO:0000256" key="6">
    <source>
        <dbReference type="ARBA" id="ARBA00023055"/>
    </source>
</evidence>
<dbReference type="EMBL" id="CAJNRD030001122">
    <property type="protein sequence ID" value="CAG5101248.1"/>
    <property type="molecule type" value="Genomic_DNA"/>
</dbReference>
<evidence type="ECO:0000256" key="3">
    <source>
        <dbReference type="ARBA" id="ARBA00022692"/>
    </source>
</evidence>
<dbReference type="PROSITE" id="PS51847">
    <property type="entry name" value="SMP"/>
    <property type="match status" value="1"/>
</dbReference>
<keyword evidence="6" id="KW-0445">Lipid transport</keyword>